<dbReference type="SUPFAM" id="SSF53901">
    <property type="entry name" value="Thiolase-like"/>
    <property type="match status" value="2"/>
</dbReference>
<dbReference type="NCBIfam" id="TIGR03150">
    <property type="entry name" value="fabF"/>
    <property type="match status" value="1"/>
</dbReference>
<dbReference type="PANTHER" id="PTHR11712:SF336">
    <property type="entry name" value="3-OXOACYL-[ACYL-CARRIER-PROTEIN] SYNTHASE, MITOCHONDRIAL"/>
    <property type="match status" value="1"/>
</dbReference>
<keyword evidence="5 11" id="KW-0444">Lipid biosynthesis</keyword>
<evidence type="ECO:0000256" key="12">
    <source>
        <dbReference type="PIRSR" id="PIRSR000447-1"/>
    </source>
</evidence>
<comment type="similarity">
    <text evidence="2 11 13">Belongs to the thiolase-like superfamily. Beta-ketoacyl-ACP synthases family.</text>
</comment>
<dbReference type="CDD" id="cd00834">
    <property type="entry name" value="KAS_I_II"/>
    <property type="match status" value="1"/>
</dbReference>
<dbReference type="PANTHER" id="PTHR11712">
    <property type="entry name" value="POLYKETIDE SYNTHASE-RELATED"/>
    <property type="match status" value="1"/>
</dbReference>
<organism evidence="15 16">
    <name type="scientific">Mangrovivirga cuniculi</name>
    <dbReference type="NCBI Taxonomy" id="2715131"/>
    <lineage>
        <taxon>Bacteria</taxon>
        <taxon>Pseudomonadati</taxon>
        <taxon>Bacteroidota</taxon>
        <taxon>Cytophagia</taxon>
        <taxon>Cytophagales</taxon>
        <taxon>Mangrovivirgaceae</taxon>
        <taxon>Mangrovivirga</taxon>
    </lineage>
</organism>
<dbReference type="PIRSF" id="PIRSF000447">
    <property type="entry name" value="KAS_II"/>
    <property type="match status" value="1"/>
</dbReference>
<dbReference type="GO" id="GO:0004315">
    <property type="term" value="F:3-oxoacyl-[acyl-carrier-protein] synthase activity"/>
    <property type="evidence" value="ECO:0007669"/>
    <property type="project" value="UniProtKB-UniRule"/>
</dbReference>
<dbReference type="FunFam" id="3.40.47.10:FF:000018">
    <property type="entry name" value="3-oxoacyl-[acyl-carrier-protein] synthase 2"/>
    <property type="match status" value="1"/>
</dbReference>
<comment type="catalytic activity">
    <reaction evidence="11">
        <text>a fatty acyl-[ACP] + malonyl-[ACP] + H(+) = a 3-oxoacyl-[ACP] + holo-[ACP] + CO2</text>
        <dbReference type="Rhea" id="RHEA:22836"/>
        <dbReference type="Rhea" id="RHEA-COMP:9623"/>
        <dbReference type="Rhea" id="RHEA-COMP:9685"/>
        <dbReference type="Rhea" id="RHEA-COMP:9916"/>
        <dbReference type="Rhea" id="RHEA-COMP:14125"/>
        <dbReference type="ChEBI" id="CHEBI:15378"/>
        <dbReference type="ChEBI" id="CHEBI:16526"/>
        <dbReference type="ChEBI" id="CHEBI:64479"/>
        <dbReference type="ChEBI" id="CHEBI:78449"/>
        <dbReference type="ChEBI" id="CHEBI:78776"/>
        <dbReference type="ChEBI" id="CHEBI:138651"/>
    </reaction>
</comment>
<dbReference type="GO" id="GO:0006633">
    <property type="term" value="P:fatty acid biosynthetic process"/>
    <property type="evidence" value="ECO:0007669"/>
    <property type="project" value="UniProtKB-UniRule"/>
</dbReference>
<evidence type="ECO:0000256" key="7">
    <source>
        <dbReference type="ARBA" id="ARBA00022832"/>
    </source>
</evidence>
<keyword evidence="16" id="KW-1185">Reference proteome</keyword>
<evidence type="ECO:0000256" key="6">
    <source>
        <dbReference type="ARBA" id="ARBA00022679"/>
    </source>
</evidence>
<dbReference type="UniPathway" id="UPA00094"/>
<name>A0A4D7JC94_9BACT</name>
<sequence>MSQRVVITGMGALSPVGESVSEFWDSLINGKAGAAKITKFDPQYFKTNFAGELKNFSVSDHFDRKEARKYDPYCHYALVAAREAMNNAGITKDDVKDPRRAGVIWSSANGGITTFEQGTKEYFENPETPRYSPFFIPKILVDTASGLIAMEFGLMGVNYCPVSACASSTASIIEAFRNIKEGRADVMVAGGSEAPITHAALGGFSALKALSTRNDDPAKASRPFDRDRDGFVMSEGSGALILESLDHAQARGANILAEITGGGMSADAYHMTATHPDGEGAVWSMQQALDESGITVDDLDHINAHATSTPVGDISELKAVKSLTGNRFKEIPVTATKSITGHLLGAAGAIEGVALVKTLEEQTIPGTINLENIDENLPEGALIVKETQSHRMTYALSNTFGFGGHNASIVMKKWNA</sequence>
<dbReference type="InterPro" id="IPR000794">
    <property type="entry name" value="Beta-ketoacyl_synthase"/>
</dbReference>
<dbReference type="EC" id="2.3.1.179" evidence="3 11"/>
<dbReference type="Pfam" id="PF00109">
    <property type="entry name" value="ketoacyl-synt"/>
    <property type="match status" value="1"/>
</dbReference>
<dbReference type="InterPro" id="IPR020841">
    <property type="entry name" value="PKS_Beta-ketoAc_synthase_dom"/>
</dbReference>
<dbReference type="KEGG" id="fpf:DCC35_00430"/>
<feature type="domain" description="Ketosynthase family 3 (KS3)" evidence="14">
    <location>
        <begin position="2"/>
        <end position="413"/>
    </location>
</feature>
<dbReference type="EMBL" id="CP028923">
    <property type="protein sequence ID" value="QCK13321.1"/>
    <property type="molecule type" value="Genomic_DNA"/>
</dbReference>
<keyword evidence="9 11" id="KW-0275">Fatty acid biosynthesis</keyword>
<dbReference type="Proteomes" id="UP000298616">
    <property type="component" value="Chromosome"/>
</dbReference>
<evidence type="ECO:0000256" key="11">
    <source>
        <dbReference type="PIRNR" id="PIRNR000447"/>
    </source>
</evidence>
<keyword evidence="6 11" id="KW-0808">Transferase</keyword>
<dbReference type="InterPro" id="IPR018201">
    <property type="entry name" value="Ketoacyl_synth_AS"/>
</dbReference>
<dbReference type="InterPro" id="IPR014030">
    <property type="entry name" value="Ketoacyl_synth_N"/>
</dbReference>
<evidence type="ECO:0000256" key="8">
    <source>
        <dbReference type="ARBA" id="ARBA00023098"/>
    </source>
</evidence>
<dbReference type="Pfam" id="PF02801">
    <property type="entry name" value="Ketoacyl-synt_C"/>
    <property type="match status" value="1"/>
</dbReference>
<dbReference type="NCBIfam" id="NF005589">
    <property type="entry name" value="PRK07314.1"/>
    <property type="match status" value="1"/>
</dbReference>
<evidence type="ECO:0000256" key="10">
    <source>
        <dbReference type="ARBA" id="ARBA00023315"/>
    </source>
</evidence>
<dbReference type="SMART" id="SM00825">
    <property type="entry name" value="PKS_KS"/>
    <property type="match status" value="1"/>
</dbReference>
<evidence type="ECO:0000256" key="2">
    <source>
        <dbReference type="ARBA" id="ARBA00008467"/>
    </source>
</evidence>
<evidence type="ECO:0000256" key="4">
    <source>
        <dbReference type="ARBA" id="ARBA00014657"/>
    </source>
</evidence>
<feature type="active site" description="For beta-ketoacyl synthase activity" evidence="12">
    <location>
        <position position="165"/>
    </location>
</feature>
<dbReference type="RefSeq" id="WP_137088919.1">
    <property type="nucleotide sequence ID" value="NZ_CP028923.1"/>
</dbReference>
<dbReference type="AlphaFoldDB" id="A0A4D7JC94"/>
<evidence type="ECO:0000313" key="15">
    <source>
        <dbReference type="EMBL" id="QCK13321.1"/>
    </source>
</evidence>
<evidence type="ECO:0000256" key="3">
    <source>
        <dbReference type="ARBA" id="ARBA00012356"/>
    </source>
</evidence>
<proteinExistence type="inferred from homology"/>
<evidence type="ECO:0000256" key="9">
    <source>
        <dbReference type="ARBA" id="ARBA00023160"/>
    </source>
</evidence>
<dbReference type="Gene3D" id="3.40.47.10">
    <property type="match status" value="1"/>
</dbReference>
<evidence type="ECO:0000259" key="14">
    <source>
        <dbReference type="PROSITE" id="PS52004"/>
    </source>
</evidence>
<keyword evidence="8" id="KW-0443">Lipid metabolism</keyword>
<dbReference type="PROSITE" id="PS00606">
    <property type="entry name" value="KS3_1"/>
    <property type="match status" value="1"/>
</dbReference>
<keyword evidence="7" id="KW-0276">Fatty acid metabolism</keyword>
<protein>
    <recommendedName>
        <fullName evidence="4 11">3-oxoacyl-[acyl-carrier-protein] synthase 2</fullName>
        <ecNumber evidence="3 11">2.3.1.179</ecNumber>
    </recommendedName>
</protein>
<gene>
    <name evidence="15" type="primary">fabF</name>
    <name evidence="15" type="ORF">DCC35_00430</name>
</gene>
<keyword evidence="10 11" id="KW-0012">Acyltransferase</keyword>
<dbReference type="GO" id="GO:0005829">
    <property type="term" value="C:cytosol"/>
    <property type="evidence" value="ECO:0007669"/>
    <property type="project" value="TreeGrafter"/>
</dbReference>
<accession>A0A4D7JC94</accession>
<evidence type="ECO:0000256" key="5">
    <source>
        <dbReference type="ARBA" id="ARBA00022516"/>
    </source>
</evidence>
<evidence type="ECO:0000313" key="16">
    <source>
        <dbReference type="Proteomes" id="UP000298616"/>
    </source>
</evidence>
<dbReference type="InterPro" id="IPR014031">
    <property type="entry name" value="Ketoacyl_synth_C"/>
</dbReference>
<dbReference type="PROSITE" id="PS52004">
    <property type="entry name" value="KS3_2"/>
    <property type="match status" value="1"/>
</dbReference>
<dbReference type="InterPro" id="IPR016039">
    <property type="entry name" value="Thiolase-like"/>
</dbReference>
<evidence type="ECO:0000256" key="13">
    <source>
        <dbReference type="RuleBase" id="RU003694"/>
    </source>
</evidence>
<comment type="function">
    <text evidence="11">Involved in the type II fatty acid elongation cycle. Catalyzes the elongation of a wide range of acyl-ACP by the addition of two carbons from malonyl-ACP to an acyl acceptor. Can efficiently catalyze the conversion of palmitoleoyl-ACP (cis-hexadec-9-enoyl-ACP) to cis-vaccenoyl-ACP (cis-octadec-11-enoyl-ACP), an essential step in the thermal regulation of fatty acid composition.</text>
</comment>
<comment type="pathway">
    <text evidence="1 11">Lipid metabolism; fatty acid biosynthesis.</text>
</comment>
<evidence type="ECO:0000256" key="1">
    <source>
        <dbReference type="ARBA" id="ARBA00005194"/>
    </source>
</evidence>
<dbReference type="InterPro" id="IPR017568">
    <property type="entry name" value="3-oxoacyl-ACP_synth-2"/>
</dbReference>
<reference evidence="15 16" key="1">
    <citation type="submission" date="2018-04" db="EMBL/GenBank/DDBJ databases">
        <title>Complete genome uncultured novel isolate.</title>
        <authorList>
            <person name="Merlino G."/>
        </authorList>
    </citation>
    <scope>NUCLEOTIDE SEQUENCE [LARGE SCALE GENOMIC DNA]</scope>
    <source>
        <strain evidence="16">R1DC9</strain>
    </source>
</reference>
<comment type="catalytic activity">
    <reaction evidence="11">
        <text>(9Z)-hexadecenoyl-[ACP] + malonyl-[ACP] + H(+) = 3-oxo-(11Z)-octadecenoyl-[ACP] + holo-[ACP] + CO2</text>
        <dbReference type="Rhea" id="RHEA:55040"/>
        <dbReference type="Rhea" id="RHEA-COMP:9623"/>
        <dbReference type="Rhea" id="RHEA-COMP:9685"/>
        <dbReference type="Rhea" id="RHEA-COMP:10800"/>
        <dbReference type="Rhea" id="RHEA-COMP:14074"/>
        <dbReference type="ChEBI" id="CHEBI:15378"/>
        <dbReference type="ChEBI" id="CHEBI:16526"/>
        <dbReference type="ChEBI" id="CHEBI:64479"/>
        <dbReference type="ChEBI" id="CHEBI:78449"/>
        <dbReference type="ChEBI" id="CHEBI:83989"/>
        <dbReference type="ChEBI" id="CHEBI:138538"/>
        <dbReference type="EC" id="2.3.1.179"/>
    </reaction>
</comment>
<dbReference type="OrthoDB" id="9808669at2"/>